<evidence type="ECO:0000256" key="2">
    <source>
        <dbReference type="ARBA" id="ARBA00004173"/>
    </source>
</evidence>
<sequence>MLRSLVRQPAIAQAAARLSARSVSTIVEDAVGPKCYGGTYTVTLIPGDGIGQETAASVKAVFEAAKAPVQFEQFDLSGFTPENDKLMREALASLRRNKVGLKGILYTPIRLGHSSFNVAMRKELDIYASVAHCKNMPGVDARHKDVDFVIIRENTEGEYSGLEHQSVPGVVESLKIITRPKTERIARYAFDYALRNGRKRVTIVHKANIMKLADGLFLNTCRAVAKEYPTIQHNDMIVDNTAMQLVSRPQQFDVMVMPNLYGSIVSNIGAGLIGGPGIVPGANYGREFAIFEPGSRHVAQDIQGRNTANPSSLILSSVMMLRHLQLHEHADQIERAVHKTLSTDGARTPDLGGTQSTTEFTRAVIGNL</sequence>
<dbReference type="SUPFAM" id="SSF53659">
    <property type="entry name" value="Isocitrate/Isopropylmalate dehydrogenase-like"/>
    <property type="match status" value="1"/>
</dbReference>
<comment type="subunit">
    <text evidence="4">Octamer of two non-identical subunits IDH1 and IDH2.</text>
</comment>
<evidence type="ECO:0000256" key="4">
    <source>
        <dbReference type="ARBA" id="ARBA00011567"/>
    </source>
</evidence>
<dbReference type="PANTHER" id="PTHR11835">
    <property type="entry name" value="DECARBOXYLATING DEHYDROGENASES-ISOCITRATE, ISOPROPYLMALATE, TARTRATE"/>
    <property type="match status" value="1"/>
</dbReference>
<dbReference type="GO" id="GO:0004449">
    <property type="term" value="F:isocitrate dehydrogenase (NAD+) activity"/>
    <property type="evidence" value="ECO:0007669"/>
    <property type="project" value="UniProtKB-EC"/>
</dbReference>
<evidence type="ECO:0000256" key="7">
    <source>
        <dbReference type="ARBA" id="ARBA00022946"/>
    </source>
</evidence>
<dbReference type="Pfam" id="PF00180">
    <property type="entry name" value="Iso_dh"/>
    <property type="match status" value="1"/>
</dbReference>
<dbReference type="Proteomes" id="UP001143981">
    <property type="component" value="Unassembled WGS sequence"/>
</dbReference>
<reference evidence="13" key="1">
    <citation type="submission" date="2022-07" db="EMBL/GenBank/DDBJ databases">
        <title>Phylogenomic reconstructions and comparative analyses of Kickxellomycotina fungi.</title>
        <authorList>
            <person name="Reynolds N.K."/>
            <person name="Stajich J.E."/>
            <person name="Barry K."/>
            <person name="Grigoriev I.V."/>
            <person name="Crous P."/>
            <person name="Smith M.E."/>
        </authorList>
    </citation>
    <scope>NUCLEOTIDE SEQUENCE</scope>
    <source>
        <strain evidence="13">BCRC 34381</strain>
    </source>
</reference>
<evidence type="ECO:0000256" key="3">
    <source>
        <dbReference type="ARBA" id="ARBA00007769"/>
    </source>
</evidence>
<evidence type="ECO:0000313" key="14">
    <source>
        <dbReference type="Proteomes" id="UP001143981"/>
    </source>
</evidence>
<evidence type="ECO:0000256" key="5">
    <source>
        <dbReference type="ARBA" id="ARBA00013012"/>
    </source>
</evidence>
<dbReference type="SMART" id="SM01329">
    <property type="entry name" value="Iso_dh"/>
    <property type="match status" value="1"/>
</dbReference>
<name>A0A9W7YHV2_9FUNG</name>
<comment type="similarity">
    <text evidence="3">Belongs to the isocitrate and isopropylmalate dehydrogenases family.</text>
</comment>
<feature type="domain" description="Isopropylmalate dehydrogenase-like" evidence="12">
    <location>
        <begin position="41"/>
        <end position="364"/>
    </location>
</feature>
<evidence type="ECO:0000256" key="9">
    <source>
        <dbReference type="ARBA" id="ARBA00030631"/>
    </source>
</evidence>
<keyword evidence="13" id="KW-0560">Oxidoreductase</keyword>
<evidence type="ECO:0000313" key="13">
    <source>
        <dbReference type="EMBL" id="KAJ1734815.1"/>
    </source>
</evidence>
<accession>A0A9W7YHV2</accession>
<comment type="caution">
    <text evidence="13">The sequence shown here is derived from an EMBL/GenBank/DDBJ whole genome shotgun (WGS) entry which is preliminary data.</text>
</comment>
<dbReference type="GO" id="GO:0006102">
    <property type="term" value="P:isocitrate metabolic process"/>
    <property type="evidence" value="ECO:0007669"/>
    <property type="project" value="TreeGrafter"/>
</dbReference>
<keyword evidence="8" id="KW-0496">Mitochondrion</keyword>
<evidence type="ECO:0000256" key="1">
    <source>
        <dbReference type="ARBA" id="ARBA00000837"/>
    </source>
</evidence>
<protein>
    <recommendedName>
        <fullName evidence="11">Isocitrate dehydrogenase [NAD] subunit 1, mitochondrial</fullName>
        <ecNumber evidence="5">1.1.1.41</ecNumber>
    </recommendedName>
    <alternativeName>
        <fullName evidence="10">Isocitric dehydrogenase</fullName>
    </alternativeName>
    <alternativeName>
        <fullName evidence="9">NAD(+)-specific ICDH</fullName>
    </alternativeName>
</protein>
<dbReference type="NCBIfam" id="TIGR00175">
    <property type="entry name" value="mito_nad_idh"/>
    <property type="match status" value="1"/>
</dbReference>
<evidence type="ECO:0000256" key="6">
    <source>
        <dbReference type="ARBA" id="ARBA00022532"/>
    </source>
</evidence>
<dbReference type="InterPro" id="IPR004434">
    <property type="entry name" value="Isocitrate_DH_NAD"/>
</dbReference>
<dbReference type="Gene3D" id="3.40.718.10">
    <property type="entry name" value="Isopropylmalate Dehydrogenase"/>
    <property type="match status" value="1"/>
</dbReference>
<dbReference type="InterPro" id="IPR019818">
    <property type="entry name" value="IsoCit/isopropylmalate_DH_CS"/>
</dbReference>
<dbReference type="GO" id="GO:0005739">
    <property type="term" value="C:mitochondrion"/>
    <property type="evidence" value="ECO:0007669"/>
    <property type="project" value="UniProtKB-SubCell"/>
</dbReference>
<comment type="subcellular location">
    <subcellularLocation>
        <location evidence="2">Mitochondrion</location>
    </subcellularLocation>
</comment>
<dbReference type="AlphaFoldDB" id="A0A9W7YHV2"/>
<dbReference type="EC" id="1.1.1.41" evidence="5"/>
<dbReference type="PANTHER" id="PTHR11835:SF42">
    <property type="entry name" value="ISOCITRATE DEHYDROGENASE [NAD] SUBUNIT BETA, MITOCHONDRIAL"/>
    <property type="match status" value="1"/>
</dbReference>
<gene>
    <name evidence="13" type="primary">IDH1</name>
    <name evidence="13" type="ORF">LPJ61_000872</name>
</gene>
<keyword evidence="6" id="KW-0816">Tricarboxylic acid cycle</keyword>
<dbReference type="FunFam" id="3.40.718.10:FF:000001">
    <property type="entry name" value="Isocitrate dehydrogenase [NAD] subunit, mitochondrial"/>
    <property type="match status" value="1"/>
</dbReference>
<dbReference type="InterPro" id="IPR024084">
    <property type="entry name" value="IsoPropMal-DH-like_dom"/>
</dbReference>
<dbReference type="GO" id="GO:0051287">
    <property type="term" value="F:NAD binding"/>
    <property type="evidence" value="ECO:0007669"/>
    <property type="project" value="InterPro"/>
</dbReference>
<keyword evidence="14" id="KW-1185">Reference proteome</keyword>
<dbReference type="EMBL" id="JANBOI010000055">
    <property type="protein sequence ID" value="KAJ1734815.1"/>
    <property type="molecule type" value="Genomic_DNA"/>
</dbReference>
<comment type="catalytic activity">
    <reaction evidence="1">
        <text>D-threo-isocitrate + NAD(+) = 2-oxoglutarate + CO2 + NADH</text>
        <dbReference type="Rhea" id="RHEA:23632"/>
        <dbReference type="ChEBI" id="CHEBI:15562"/>
        <dbReference type="ChEBI" id="CHEBI:16526"/>
        <dbReference type="ChEBI" id="CHEBI:16810"/>
        <dbReference type="ChEBI" id="CHEBI:57540"/>
        <dbReference type="ChEBI" id="CHEBI:57945"/>
        <dbReference type="EC" id="1.1.1.41"/>
    </reaction>
</comment>
<dbReference type="GO" id="GO:0006099">
    <property type="term" value="P:tricarboxylic acid cycle"/>
    <property type="evidence" value="ECO:0007669"/>
    <property type="project" value="UniProtKB-KW"/>
</dbReference>
<evidence type="ECO:0000256" key="11">
    <source>
        <dbReference type="ARBA" id="ARBA00071938"/>
    </source>
</evidence>
<organism evidence="13 14">
    <name type="scientific">Coemansia biformis</name>
    <dbReference type="NCBI Taxonomy" id="1286918"/>
    <lineage>
        <taxon>Eukaryota</taxon>
        <taxon>Fungi</taxon>
        <taxon>Fungi incertae sedis</taxon>
        <taxon>Zoopagomycota</taxon>
        <taxon>Kickxellomycotina</taxon>
        <taxon>Kickxellomycetes</taxon>
        <taxon>Kickxellales</taxon>
        <taxon>Kickxellaceae</taxon>
        <taxon>Coemansia</taxon>
    </lineage>
</organism>
<evidence type="ECO:0000259" key="12">
    <source>
        <dbReference type="SMART" id="SM01329"/>
    </source>
</evidence>
<evidence type="ECO:0000256" key="10">
    <source>
        <dbReference type="ARBA" id="ARBA00030683"/>
    </source>
</evidence>
<dbReference type="GO" id="GO:0000287">
    <property type="term" value="F:magnesium ion binding"/>
    <property type="evidence" value="ECO:0007669"/>
    <property type="project" value="InterPro"/>
</dbReference>
<evidence type="ECO:0000256" key="8">
    <source>
        <dbReference type="ARBA" id="ARBA00023128"/>
    </source>
</evidence>
<dbReference type="PROSITE" id="PS00470">
    <property type="entry name" value="IDH_IMDH"/>
    <property type="match status" value="1"/>
</dbReference>
<dbReference type="OrthoDB" id="10261637at2759"/>
<keyword evidence="7" id="KW-0809">Transit peptide</keyword>
<proteinExistence type="inferred from homology"/>